<protein>
    <recommendedName>
        <fullName evidence="2">Antitoxin</fullName>
    </recommendedName>
</protein>
<dbReference type="EMBL" id="JABBGK010000002">
    <property type="protein sequence ID" value="NML74559.1"/>
    <property type="molecule type" value="Genomic_DNA"/>
</dbReference>
<dbReference type="RefSeq" id="WP_169590082.1">
    <property type="nucleotide sequence ID" value="NZ_JABBGK010000002.1"/>
</dbReference>
<dbReference type="Proteomes" id="UP000541470">
    <property type="component" value="Unassembled WGS sequence"/>
</dbReference>
<dbReference type="Gene3D" id="3.40.1620.10">
    <property type="entry name" value="YefM-like domain"/>
    <property type="match status" value="1"/>
</dbReference>
<evidence type="ECO:0000256" key="2">
    <source>
        <dbReference type="RuleBase" id="RU362080"/>
    </source>
</evidence>
<dbReference type="AlphaFoldDB" id="A0A7Y0AW49"/>
<comment type="similarity">
    <text evidence="1 2">Belongs to the phD/YefM antitoxin family.</text>
</comment>
<name>A0A7Y0AW49_9HYPH</name>
<comment type="caution">
    <text evidence="3">The sequence shown here is derived from an EMBL/GenBank/DDBJ whole genome shotgun (WGS) entry which is preliminary data.</text>
</comment>
<organism evidence="3 4">
    <name type="scientific">Rhizobium terricola</name>
    <dbReference type="NCBI Taxonomy" id="2728849"/>
    <lineage>
        <taxon>Bacteria</taxon>
        <taxon>Pseudomonadati</taxon>
        <taxon>Pseudomonadota</taxon>
        <taxon>Alphaproteobacteria</taxon>
        <taxon>Hyphomicrobiales</taxon>
        <taxon>Rhizobiaceae</taxon>
        <taxon>Rhizobium/Agrobacterium group</taxon>
        <taxon>Rhizobium</taxon>
    </lineage>
</organism>
<evidence type="ECO:0000256" key="1">
    <source>
        <dbReference type="ARBA" id="ARBA00009981"/>
    </source>
</evidence>
<dbReference type="SUPFAM" id="SSF143120">
    <property type="entry name" value="YefM-like"/>
    <property type="match status" value="1"/>
</dbReference>
<proteinExistence type="inferred from homology"/>
<evidence type="ECO:0000313" key="3">
    <source>
        <dbReference type="EMBL" id="NML74559.1"/>
    </source>
</evidence>
<dbReference type="InterPro" id="IPR051416">
    <property type="entry name" value="phD-YefM_TA_antitoxins"/>
</dbReference>
<sequence>MRQINIHEAKTHLSRLVDEAASGEPFIIAKAGRPVAKVVPVDAEPTRERLGFMKGFVKVPEDFDRFGETEIADMFGIDG</sequence>
<reference evidence="3 4" key="1">
    <citation type="submission" date="2020-04" db="EMBL/GenBank/DDBJ databases">
        <title>Rhizobium sp. S-51 isolated from soil.</title>
        <authorList>
            <person name="Dahal R.H."/>
        </authorList>
    </citation>
    <scope>NUCLEOTIDE SEQUENCE [LARGE SCALE GENOMIC DNA]</scope>
    <source>
        <strain evidence="3 4">S-51</strain>
    </source>
</reference>
<comment type="function">
    <text evidence="2">Antitoxin component of a type II toxin-antitoxin (TA) system.</text>
</comment>
<accession>A0A7Y0AW49</accession>
<dbReference type="PANTHER" id="PTHR35377">
    <property type="entry name" value="ANTITOXIN VAPB49-RELATED-RELATED"/>
    <property type="match status" value="1"/>
</dbReference>
<dbReference type="NCBIfam" id="TIGR01552">
    <property type="entry name" value="phd_fam"/>
    <property type="match status" value="1"/>
</dbReference>
<keyword evidence="4" id="KW-1185">Reference proteome</keyword>
<dbReference type="InterPro" id="IPR036165">
    <property type="entry name" value="YefM-like_sf"/>
</dbReference>
<dbReference type="Pfam" id="PF02604">
    <property type="entry name" value="PhdYeFM_antitox"/>
    <property type="match status" value="1"/>
</dbReference>
<gene>
    <name evidence="3" type="ORF">HHL25_10535</name>
</gene>
<dbReference type="InterPro" id="IPR006442">
    <property type="entry name" value="Antitoxin_Phd/YefM"/>
</dbReference>
<evidence type="ECO:0000313" key="4">
    <source>
        <dbReference type="Proteomes" id="UP000541470"/>
    </source>
</evidence>